<reference evidence="3 4" key="1">
    <citation type="journal article" date="2014" name="Nature">
        <title>The genome of the recently domesticated crop plant sugar beet (Beta vulgaris).</title>
        <authorList>
            <person name="Dohm J.C."/>
            <person name="Minoche A.E."/>
            <person name="Holtgrawe D."/>
            <person name="Capella-Gutierrez S."/>
            <person name="Zakrzewski F."/>
            <person name="Tafer H."/>
            <person name="Rupp O."/>
            <person name="Sorensen T.R."/>
            <person name="Stracke R."/>
            <person name="Reinhardt R."/>
            <person name="Goesmann A."/>
            <person name="Kraft T."/>
            <person name="Schulz B."/>
            <person name="Stadler P.F."/>
            <person name="Schmidt T."/>
            <person name="Gabaldon T."/>
            <person name="Lehrach H."/>
            <person name="Weisshaar B."/>
            <person name="Himmelbauer H."/>
        </authorList>
    </citation>
    <scope>NUCLEOTIDE SEQUENCE [LARGE SCALE GENOMIC DNA]</scope>
    <source>
        <tissue evidence="3">Taproot</tissue>
    </source>
</reference>
<evidence type="ECO:0000259" key="2">
    <source>
        <dbReference type="Pfam" id="PF25036"/>
    </source>
</evidence>
<dbReference type="Pfam" id="PF25036">
    <property type="entry name" value="VPS13_VAB"/>
    <property type="match status" value="1"/>
</dbReference>
<dbReference type="GO" id="GO:0006623">
    <property type="term" value="P:protein targeting to vacuole"/>
    <property type="evidence" value="ECO:0007669"/>
    <property type="project" value="TreeGrafter"/>
</dbReference>
<accession>A0A0J8DU61</accession>
<comment type="similarity">
    <text evidence="1">Belongs to the VPS13 family.</text>
</comment>
<dbReference type="OrthoDB" id="428159at2759"/>
<evidence type="ECO:0000313" key="4">
    <source>
        <dbReference type="Proteomes" id="UP000035740"/>
    </source>
</evidence>
<dbReference type="Proteomes" id="UP000035740">
    <property type="component" value="Unassembled WGS sequence"/>
</dbReference>
<dbReference type="EMBL" id="KQ094066">
    <property type="protein sequence ID" value="KMS94355.1"/>
    <property type="molecule type" value="Genomic_DNA"/>
</dbReference>
<dbReference type="AlphaFoldDB" id="A0A0J8DU61"/>
<evidence type="ECO:0000313" key="3">
    <source>
        <dbReference type="EMBL" id="KMS94355.1"/>
    </source>
</evidence>
<evidence type="ECO:0000256" key="1">
    <source>
        <dbReference type="ARBA" id="ARBA00006545"/>
    </source>
</evidence>
<organism evidence="3 4">
    <name type="scientific">Beta vulgaris subsp. vulgaris</name>
    <name type="common">Beet</name>
    <dbReference type="NCBI Taxonomy" id="3555"/>
    <lineage>
        <taxon>Eukaryota</taxon>
        <taxon>Viridiplantae</taxon>
        <taxon>Streptophyta</taxon>
        <taxon>Embryophyta</taxon>
        <taxon>Tracheophyta</taxon>
        <taxon>Spermatophyta</taxon>
        <taxon>Magnoliopsida</taxon>
        <taxon>eudicotyledons</taxon>
        <taxon>Gunneridae</taxon>
        <taxon>Pentapetalae</taxon>
        <taxon>Caryophyllales</taxon>
        <taxon>Chenopodiaceae</taxon>
        <taxon>Betoideae</taxon>
        <taxon>Beta</taxon>
    </lineage>
</organism>
<sequence>MFHSDSGRANVRLSLSDSQWSQPFSIQAAGSSEVVSVLVGNEVYQFNVNTSLCMAPFTRTKMVVFTPRYIIVNSLHFPVVLKQFNDPLNIRLESGETQPLYKWPNFSLPEKLCFKRDDASALWTTPIAVSDVTDETLTLQGTNWSRFARLEVQRGNSTFLLLSHQKPSLVPLVICNRTVVCDV</sequence>
<proteinExistence type="inferred from homology"/>
<keyword evidence="4" id="KW-1185">Reference proteome</keyword>
<feature type="domain" description="Vacuolar protein sorting-associated protein 13 VPS13 adaptor binding" evidence="2">
    <location>
        <begin position="2"/>
        <end position="178"/>
    </location>
</feature>
<gene>
    <name evidence="3" type="ORF">BVRB_022240</name>
</gene>
<protein>
    <recommendedName>
        <fullName evidence="2">Vacuolar protein sorting-associated protein 13 VPS13 adaptor binding domain-containing protein</fullName>
    </recommendedName>
</protein>
<dbReference type="GO" id="GO:0045053">
    <property type="term" value="P:protein retention in Golgi apparatus"/>
    <property type="evidence" value="ECO:0007669"/>
    <property type="project" value="TreeGrafter"/>
</dbReference>
<dbReference type="Gramene" id="KMS94355">
    <property type="protein sequence ID" value="KMS94355"/>
    <property type="gene ID" value="BVRB_022240"/>
</dbReference>
<name>A0A0J8DU61_BETVV</name>
<dbReference type="PANTHER" id="PTHR16166:SF93">
    <property type="entry name" value="INTERMEMBRANE LIPID TRANSFER PROTEIN VPS13"/>
    <property type="match status" value="1"/>
</dbReference>
<dbReference type="InterPro" id="IPR026847">
    <property type="entry name" value="VPS13"/>
</dbReference>
<feature type="non-terminal residue" evidence="3">
    <location>
        <position position="183"/>
    </location>
</feature>
<dbReference type="PANTHER" id="PTHR16166">
    <property type="entry name" value="VACUOLAR PROTEIN SORTING-ASSOCIATED PROTEIN VPS13"/>
    <property type="match status" value="1"/>
</dbReference>
<dbReference type="InterPro" id="IPR009543">
    <property type="entry name" value="VPS13_VAB"/>
</dbReference>